<reference evidence="1" key="1">
    <citation type="submission" date="2018-05" db="EMBL/GenBank/DDBJ databases">
        <title>Draft genome of Mucuna pruriens seed.</title>
        <authorList>
            <person name="Nnadi N.E."/>
            <person name="Vos R."/>
            <person name="Hasami M.H."/>
            <person name="Devisetty U.K."/>
            <person name="Aguiy J.C."/>
        </authorList>
    </citation>
    <scope>NUCLEOTIDE SEQUENCE [LARGE SCALE GENOMIC DNA]</scope>
    <source>
        <strain evidence="1">JCA_2017</strain>
    </source>
</reference>
<feature type="non-terminal residue" evidence="1">
    <location>
        <position position="1"/>
    </location>
</feature>
<gene>
    <name evidence="1" type="ORF">CR513_04725</name>
</gene>
<name>A0A371I6P1_MUCPR</name>
<organism evidence="1 2">
    <name type="scientific">Mucuna pruriens</name>
    <name type="common">Velvet bean</name>
    <name type="synonym">Dolichos pruriens</name>
    <dbReference type="NCBI Taxonomy" id="157652"/>
    <lineage>
        <taxon>Eukaryota</taxon>
        <taxon>Viridiplantae</taxon>
        <taxon>Streptophyta</taxon>
        <taxon>Embryophyta</taxon>
        <taxon>Tracheophyta</taxon>
        <taxon>Spermatophyta</taxon>
        <taxon>Magnoliopsida</taxon>
        <taxon>eudicotyledons</taxon>
        <taxon>Gunneridae</taxon>
        <taxon>Pentapetalae</taxon>
        <taxon>rosids</taxon>
        <taxon>fabids</taxon>
        <taxon>Fabales</taxon>
        <taxon>Fabaceae</taxon>
        <taxon>Papilionoideae</taxon>
        <taxon>50 kb inversion clade</taxon>
        <taxon>NPAAA clade</taxon>
        <taxon>indigoferoid/millettioid clade</taxon>
        <taxon>Phaseoleae</taxon>
        <taxon>Mucuna</taxon>
    </lineage>
</organism>
<accession>A0A371I6P1</accession>
<dbReference type="Proteomes" id="UP000257109">
    <property type="component" value="Unassembled WGS sequence"/>
</dbReference>
<evidence type="ECO:0000313" key="1">
    <source>
        <dbReference type="EMBL" id="RDY10717.1"/>
    </source>
</evidence>
<sequence>MMPSAIYGMIPTYGDFVMIKCISKSQDQFNPLVFSCNTWRRPLRINSDDKESTTLRSPPAKNAKKLEWPLAEDMRCPNNPYYSAKSLMFGVSTSWGHS</sequence>
<keyword evidence="2" id="KW-1185">Reference proteome</keyword>
<evidence type="ECO:0000313" key="2">
    <source>
        <dbReference type="Proteomes" id="UP000257109"/>
    </source>
</evidence>
<proteinExistence type="predicted"/>
<dbReference type="EMBL" id="QJKJ01000793">
    <property type="protein sequence ID" value="RDY10717.1"/>
    <property type="molecule type" value="Genomic_DNA"/>
</dbReference>
<protein>
    <submittedName>
        <fullName evidence="1">Uncharacterized protein</fullName>
    </submittedName>
</protein>
<dbReference type="AlphaFoldDB" id="A0A371I6P1"/>
<comment type="caution">
    <text evidence="1">The sequence shown here is derived from an EMBL/GenBank/DDBJ whole genome shotgun (WGS) entry which is preliminary data.</text>
</comment>